<comment type="caution">
    <text evidence="1">The sequence shown here is derived from an EMBL/GenBank/DDBJ whole genome shotgun (WGS) entry which is preliminary data.</text>
</comment>
<feature type="non-terminal residue" evidence="1">
    <location>
        <position position="113"/>
    </location>
</feature>
<organism evidence="1 2">
    <name type="scientific">Fusarium floridanum</name>
    <dbReference type="NCBI Taxonomy" id="1325733"/>
    <lineage>
        <taxon>Eukaryota</taxon>
        <taxon>Fungi</taxon>
        <taxon>Dikarya</taxon>
        <taxon>Ascomycota</taxon>
        <taxon>Pezizomycotina</taxon>
        <taxon>Sordariomycetes</taxon>
        <taxon>Hypocreomycetidae</taxon>
        <taxon>Hypocreales</taxon>
        <taxon>Nectriaceae</taxon>
        <taxon>Fusarium</taxon>
        <taxon>Fusarium solani species complex</taxon>
    </lineage>
</organism>
<name>A0A428RY63_9HYPO</name>
<evidence type="ECO:0000313" key="2">
    <source>
        <dbReference type="Proteomes" id="UP000287972"/>
    </source>
</evidence>
<accession>A0A428RY63</accession>
<dbReference type="Proteomes" id="UP000287972">
    <property type="component" value="Unassembled WGS sequence"/>
</dbReference>
<proteinExistence type="predicted"/>
<dbReference type="AlphaFoldDB" id="A0A428RY63"/>
<gene>
    <name evidence="1" type="ORF">CEP51_005186</name>
</gene>
<dbReference type="EMBL" id="NKCL01000102">
    <property type="protein sequence ID" value="RSL82366.1"/>
    <property type="molecule type" value="Genomic_DNA"/>
</dbReference>
<evidence type="ECO:0000313" key="1">
    <source>
        <dbReference type="EMBL" id="RSL82366.1"/>
    </source>
</evidence>
<sequence length="113" mass="12491">MESPDPISDLGLDCPFNGTFYICKDSPTRFIGCCTLNPCGTRKGLCPDEHLEPATYDSRPTVLLLAITGLPLTRHHDHATNVAPPVLTLIWNVNHMEQTGTHFDTTQNPFLNT</sequence>
<keyword evidence="2" id="KW-1185">Reference proteome</keyword>
<protein>
    <submittedName>
        <fullName evidence="1">Uncharacterized protein</fullName>
    </submittedName>
</protein>
<reference evidence="1 2" key="1">
    <citation type="submission" date="2017-06" db="EMBL/GenBank/DDBJ databases">
        <title>Comparative genomic analysis of Ambrosia Fusariam Clade fungi.</title>
        <authorList>
            <person name="Stajich J.E."/>
            <person name="Carrillo J."/>
            <person name="Kijimoto T."/>
            <person name="Eskalen A."/>
            <person name="O'Donnell K."/>
            <person name="Kasson M."/>
        </authorList>
    </citation>
    <scope>NUCLEOTIDE SEQUENCE [LARGE SCALE GENOMIC DNA]</scope>
    <source>
        <strain evidence="1 2">NRRL62606</strain>
    </source>
</reference>